<evidence type="ECO:0000313" key="2">
    <source>
        <dbReference type="EMBL" id="KAJ1081643.1"/>
    </source>
</evidence>
<keyword evidence="3" id="KW-1185">Reference proteome</keyword>
<comment type="caution">
    <text evidence="2">The sequence shown here is derived from an EMBL/GenBank/DDBJ whole genome shotgun (WGS) entry which is preliminary data.</text>
</comment>
<organism evidence="2 3">
    <name type="scientific">Pleurodeles waltl</name>
    <name type="common">Iberian ribbed newt</name>
    <dbReference type="NCBI Taxonomy" id="8319"/>
    <lineage>
        <taxon>Eukaryota</taxon>
        <taxon>Metazoa</taxon>
        <taxon>Chordata</taxon>
        <taxon>Craniata</taxon>
        <taxon>Vertebrata</taxon>
        <taxon>Euteleostomi</taxon>
        <taxon>Amphibia</taxon>
        <taxon>Batrachia</taxon>
        <taxon>Caudata</taxon>
        <taxon>Salamandroidea</taxon>
        <taxon>Salamandridae</taxon>
        <taxon>Pleurodelinae</taxon>
        <taxon>Pleurodeles</taxon>
    </lineage>
</organism>
<feature type="compositionally biased region" description="Basic and acidic residues" evidence="1">
    <location>
        <begin position="58"/>
        <end position="72"/>
    </location>
</feature>
<protein>
    <submittedName>
        <fullName evidence="2">Uncharacterized protein</fullName>
    </submittedName>
</protein>
<accession>A0AAV7KZL2</accession>
<proteinExistence type="predicted"/>
<evidence type="ECO:0000256" key="1">
    <source>
        <dbReference type="SAM" id="MobiDB-lite"/>
    </source>
</evidence>
<sequence>MDEGLAPARNLDKRVSNAMKIVQGQRTRRVGVEEETDAGEREKNVTTSVPPTSEEENSDPRPLETRYEKQDGEGDNEEQQVRHVPGGAWLQQGSTSRCQESPLHLEKPEFTYDSKQNLGVHEYRYNIFSVRIPT</sequence>
<evidence type="ECO:0000313" key="3">
    <source>
        <dbReference type="Proteomes" id="UP001066276"/>
    </source>
</evidence>
<reference evidence="2" key="1">
    <citation type="journal article" date="2022" name="bioRxiv">
        <title>Sequencing and chromosome-scale assembly of the giantPleurodeles waltlgenome.</title>
        <authorList>
            <person name="Brown T."/>
            <person name="Elewa A."/>
            <person name="Iarovenko S."/>
            <person name="Subramanian E."/>
            <person name="Araus A.J."/>
            <person name="Petzold A."/>
            <person name="Susuki M."/>
            <person name="Suzuki K.-i.T."/>
            <person name="Hayashi T."/>
            <person name="Toyoda A."/>
            <person name="Oliveira C."/>
            <person name="Osipova E."/>
            <person name="Leigh N.D."/>
            <person name="Simon A."/>
            <person name="Yun M.H."/>
        </authorList>
    </citation>
    <scope>NUCLEOTIDE SEQUENCE</scope>
    <source>
        <strain evidence="2">20211129_DDA</strain>
        <tissue evidence="2">Liver</tissue>
    </source>
</reference>
<name>A0AAV7KZL2_PLEWA</name>
<dbReference type="AlphaFoldDB" id="A0AAV7KZL2"/>
<feature type="region of interest" description="Disordered" evidence="1">
    <location>
        <begin position="1"/>
        <end position="101"/>
    </location>
</feature>
<gene>
    <name evidence="2" type="ORF">NDU88_001821</name>
</gene>
<dbReference type="Proteomes" id="UP001066276">
    <property type="component" value="Chromosome 12"/>
</dbReference>
<dbReference type="EMBL" id="JANPWB010000016">
    <property type="protein sequence ID" value="KAJ1081643.1"/>
    <property type="molecule type" value="Genomic_DNA"/>
</dbReference>